<dbReference type="SUPFAM" id="SSF63999">
    <property type="entry name" value="Thiamin pyrophosphokinase, catalytic domain"/>
    <property type="match status" value="1"/>
</dbReference>
<dbReference type="Proteomes" id="UP000024332">
    <property type="component" value="Unassembled WGS sequence"/>
</dbReference>
<comment type="cofactor">
    <cofactor evidence="5">
        <name>Mg(2+)</name>
        <dbReference type="ChEBI" id="CHEBI:18420"/>
    </cofactor>
</comment>
<evidence type="ECO:0000256" key="1">
    <source>
        <dbReference type="ARBA" id="ARBA00022679"/>
    </source>
</evidence>
<dbReference type="PANTHER" id="PTHR39648:SF1">
    <property type="entry name" value="6-HYDROXYMETHYL-7,8-DIHYDROPTERIN PYROPHOSPHOKINASE"/>
    <property type="match status" value="1"/>
</dbReference>
<name>A0A031LSM2_9CREN</name>
<dbReference type="GO" id="GO:0003848">
    <property type="term" value="F:2-amino-4-hydroxy-6-hydroxymethyldihydropteridine diphosphokinase activity"/>
    <property type="evidence" value="ECO:0007669"/>
    <property type="project" value="UniProtKB-UniRule"/>
</dbReference>
<dbReference type="AlphaFoldDB" id="A0A031LSM2"/>
<dbReference type="OrthoDB" id="34207at2157"/>
<keyword evidence="8" id="KW-1185">Reference proteome</keyword>
<sequence length="190" mass="21178">MDYKSAVLLNSIIKEDYSYSLEEIKGKKVAIVGAGPSLQYLKDIDADLIIAADGASNYLKTIGIIPDIVVTDLDGITKPMDSLYVVLAHGDNISLLRKVYEMKRVIGTTQVRPFGKLKLYGGFTDGDRSVILAKLFQASKILLYSMDFDSNMIGRFSKPYFTSNIPISWIKAQKLKIAKQIVDEVFQQDL</sequence>
<dbReference type="GO" id="GO:0000287">
    <property type="term" value="F:magnesium ion binding"/>
    <property type="evidence" value="ECO:0007669"/>
    <property type="project" value="UniProtKB-UniRule"/>
</dbReference>
<evidence type="ECO:0000313" key="7">
    <source>
        <dbReference type="EMBL" id="EZQ10821.1"/>
    </source>
</evidence>
<dbReference type="GO" id="GO:0004788">
    <property type="term" value="F:thiamine diphosphokinase activity"/>
    <property type="evidence" value="ECO:0007669"/>
    <property type="project" value="InterPro"/>
</dbReference>
<keyword evidence="5" id="KW-0460">Magnesium</keyword>
<dbReference type="GO" id="GO:0005524">
    <property type="term" value="F:ATP binding"/>
    <property type="evidence" value="ECO:0007669"/>
    <property type="project" value="UniProtKB-UniRule"/>
</dbReference>
<dbReference type="InterPro" id="IPR002826">
    <property type="entry name" value="MptE-like"/>
</dbReference>
<keyword evidence="4 5" id="KW-0067">ATP-binding</keyword>
<dbReference type="EC" id="2.7.6.3" evidence="5"/>
<dbReference type="GO" id="GO:0009229">
    <property type="term" value="P:thiamine diphosphate biosynthetic process"/>
    <property type="evidence" value="ECO:0007669"/>
    <property type="project" value="InterPro"/>
</dbReference>
<dbReference type="GO" id="GO:0016301">
    <property type="term" value="F:kinase activity"/>
    <property type="evidence" value="ECO:0007669"/>
    <property type="project" value="UniProtKB-KW"/>
</dbReference>
<evidence type="ECO:0000256" key="3">
    <source>
        <dbReference type="ARBA" id="ARBA00022777"/>
    </source>
</evidence>
<dbReference type="EMBL" id="JFZT01000019">
    <property type="protein sequence ID" value="EZQ10821.1"/>
    <property type="molecule type" value="Genomic_DNA"/>
</dbReference>
<dbReference type="InterPro" id="IPR036759">
    <property type="entry name" value="TPK_catalytic_sf"/>
</dbReference>
<reference evidence="7 8" key="1">
    <citation type="submission" date="2014-03" db="EMBL/GenBank/DDBJ databases">
        <title>Draft genome sequence of the novel thermoacidophilic archaea Acidianus copahuensis ALE1 strain, isolated from Copahue volcanic area in Neuquen Argentina.</title>
        <authorList>
            <person name="Urbieta M.S."/>
            <person name="Rascovan N."/>
            <person name="Castro C."/>
            <person name="Revale S."/>
            <person name="Giaveno M.A."/>
            <person name="Vazquez M.P."/>
            <person name="Donati E.R."/>
        </authorList>
    </citation>
    <scope>NUCLEOTIDE SEQUENCE [LARGE SCALE GENOMIC DNA]</scope>
    <source>
        <strain evidence="7 8">ALE1</strain>
    </source>
</reference>
<protein>
    <recommendedName>
        <fullName evidence="5">6-hydroxymethyl-7,8-dihydropterin pyrophosphokinase</fullName>
        <shortName evidence="5">HPPK</shortName>
        <ecNumber evidence="5">2.7.6.3</ecNumber>
    </recommendedName>
    <alternativeName>
        <fullName evidence="5">2-amino-4-hydroxy-6-hydroxymethyldihydropteridine pyrophosphokinase</fullName>
    </alternativeName>
    <alternativeName>
        <fullName evidence="5">6-hydroxymethyl-7,8-dihydropterin diphosphokinase</fullName>
        <shortName evidence="5">6-HMPDK</shortName>
    </alternativeName>
    <alternativeName>
        <fullName evidence="5">7,8-dihydro-6-hydroxymethylpterin diphosphokinase</fullName>
    </alternativeName>
    <alternativeName>
        <fullName evidence="5">7,8-dihydro-6-hydroxymethylpterin pyrophosphokinase</fullName>
        <shortName evidence="5">PPPK</shortName>
    </alternativeName>
</protein>
<keyword evidence="2 5" id="KW-0547">Nucleotide-binding</keyword>
<evidence type="ECO:0000256" key="2">
    <source>
        <dbReference type="ARBA" id="ARBA00022741"/>
    </source>
</evidence>
<gene>
    <name evidence="5" type="primary">mptE</name>
    <name evidence="7" type="ORF">CM19_03020</name>
</gene>
<comment type="similarity">
    <text evidence="5">Belongs to the archaeal 6-HMPDK family.</text>
</comment>
<evidence type="ECO:0000259" key="6">
    <source>
        <dbReference type="Pfam" id="PF01973"/>
    </source>
</evidence>
<evidence type="ECO:0000313" key="8">
    <source>
        <dbReference type="Proteomes" id="UP000024332"/>
    </source>
</evidence>
<dbReference type="STRING" id="1160895.CM19_03020"/>
<evidence type="ECO:0000256" key="4">
    <source>
        <dbReference type="ARBA" id="ARBA00022840"/>
    </source>
</evidence>
<dbReference type="Pfam" id="PF01973">
    <property type="entry name" value="MptE-like"/>
    <property type="match status" value="1"/>
</dbReference>
<dbReference type="PANTHER" id="PTHR39648">
    <property type="entry name" value="6-HYDROXYMETHYL-7,8-DIHYDROPTERIN PYROPHOSPHOKINASE"/>
    <property type="match status" value="1"/>
</dbReference>
<dbReference type="InterPro" id="IPR027510">
    <property type="entry name" value="HMPDK_MptE"/>
</dbReference>
<feature type="domain" description="6-hydroxymethylpterin diphosphokinase MptE-like" evidence="6">
    <location>
        <begin position="10"/>
        <end position="149"/>
    </location>
</feature>
<comment type="caution">
    <text evidence="7">The sequence shown here is derived from an EMBL/GenBank/DDBJ whole genome shotgun (WGS) entry which is preliminary data.</text>
</comment>
<dbReference type="HAMAP" id="MF_02131">
    <property type="entry name" value="HMPDK_arch"/>
    <property type="match status" value="1"/>
</dbReference>
<organism evidence="7 8">
    <name type="scientific">Candidatus Acidianus copahuensis</name>
    <dbReference type="NCBI Taxonomy" id="1160895"/>
    <lineage>
        <taxon>Archaea</taxon>
        <taxon>Thermoproteota</taxon>
        <taxon>Thermoprotei</taxon>
        <taxon>Sulfolobales</taxon>
        <taxon>Sulfolobaceae</taxon>
        <taxon>Acidianus</taxon>
    </lineage>
</organism>
<dbReference type="RefSeq" id="WP_048098921.1">
    <property type="nucleotide sequence ID" value="NZ_JFZT01000019.1"/>
</dbReference>
<comment type="catalytic activity">
    <reaction evidence="5">
        <text>6-hydroxymethyl-7,8-dihydropterin + ATP = (7,8-dihydropterin-6-yl)methyl diphosphate + AMP + H(+)</text>
        <dbReference type="Rhea" id="RHEA:11412"/>
        <dbReference type="ChEBI" id="CHEBI:15378"/>
        <dbReference type="ChEBI" id="CHEBI:30616"/>
        <dbReference type="ChEBI" id="CHEBI:44841"/>
        <dbReference type="ChEBI" id="CHEBI:72950"/>
        <dbReference type="ChEBI" id="CHEBI:456215"/>
        <dbReference type="EC" id="2.7.6.3"/>
    </reaction>
</comment>
<evidence type="ECO:0000256" key="5">
    <source>
        <dbReference type="HAMAP-Rule" id="MF_02131"/>
    </source>
</evidence>
<keyword evidence="1 5" id="KW-0808">Transferase</keyword>
<keyword evidence="3 5" id="KW-0418">Kinase</keyword>
<proteinExistence type="inferred from homology"/>
<dbReference type="Gene3D" id="3.40.50.10240">
    <property type="entry name" value="Thiamin pyrophosphokinase, catalytic domain"/>
    <property type="match status" value="1"/>
</dbReference>
<accession>A0A031LSM2</accession>
<comment type="function">
    <text evidence="5">Catalyzes the transfer of diphosphate from ATP to 6-hydroxymethyl-7,8-dihydropterin (6-HMD), leading to 6-hydroxymethyl-7,8-dihydropterin diphosphate (6-HMDP).</text>
</comment>